<evidence type="ECO:0000313" key="2">
    <source>
        <dbReference type="EMBL" id="RSL29289.1"/>
    </source>
</evidence>
<gene>
    <name evidence="2" type="primary">tsaB</name>
    <name evidence="2" type="ORF">D7Z54_32065</name>
</gene>
<sequence>MRILAIDTSTHVMGIALAEDDKLLAEYTTNFKKNHSLRLMPAINQMLTELEIDPNQLDAIAVAKGPGSYTGVRIGVTTAKSMAWSLGIPVYGISSLQMLARNGRNFQGLICPFMDARRDRIYTGLYTFDGTYLKTEEKDQIILLEDWLSIVKEKEKPVLFLSQEWNKHKGMIHDILGDQVRTGDFSMNQPHPESLLALAYEQEQAQPAHSIVPEYAQMAEAEKKWLASKEGRGYE</sequence>
<organism evidence="2 3">
    <name type="scientific">Salibacterium salarium</name>
    <dbReference type="NCBI Taxonomy" id="284579"/>
    <lineage>
        <taxon>Bacteria</taxon>
        <taxon>Bacillati</taxon>
        <taxon>Bacillota</taxon>
        <taxon>Bacilli</taxon>
        <taxon>Bacillales</taxon>
        <taxon>Bacillaceae</taxon>
    </lineage>
</organism>
<dbReference type="GO" id="GO:0005829">
    <property type="term" value="C:cytosol"/>
    <property type="evidence" value="ECO:0007669"/>
    <property type="project" value="TreeGrafter"/>
</dbReference>
<reference evidence="2 3" key="1">
    <citation type="submission" date="2018-10" db="EMBL/GenBank/DDBJ databases">
        <title>Draft genome sequence of Bacillus salarius IM0101, isolated from a hypersaline soil in Inner Mongolia, China.</title>
        <authorList>
            <person name="Yamprayoonswat W."/>
            <person name="Boonvisut S."/>
            <person name="Jumpathong W."/>
            <person name="Sittihan S."/>
            <person name="Ruangsuj P."/>
            <person name="Wanthongcharoen S."/>
            <person name="Thongpramul N."/>
            <person name="Pimmason S."/>
            <person name="Yu B."/>
            <person name="Yasawong M."/>
        </authorList>
    </citation>
    <scope>NUCLEOTIDE SEQUENCE [LARGE SCALE GENOMIC DNA]</scope>
    <source>
        <strain evidence="2 3">IM0101</strain>
    </source>
</reference>
<protein>
    <submittedName>
        <fullName evidence="2">tRNA (Adenosine(37)-N6)-threonylcarbamoyltransferase complex dimerization subunit type 1 TsaB</fullName>
    </submittedName>
</protein>
<comment type="caution">
    <text evidence="2">The sequence shown here is derived from an EMBL/GenBank/DDBJ whole genome shotgun (WGS) entry which is preliminary data.</text>
</comment>
<dbReference type="InterPro" id="IPR043129">
    <property type="entry name" value="ATPase_NBD"/>
</dbReference>
<dbReference type="Gene3D" id="3.30.420.40">
    <property type="match status" value="2"/>
</dbReference>
<feature type="domain" description="Gcp-like" evidence="1">
    <location>
        <begin position="24"/>
        <end position="225"/>
    </location>
</feature>
<dbReference type="PANTHER" id="PTHR11735:SF11">
    <property type="entry name" value="TRNA THREONYLCARBAMOYLADENOSINE BIOSYNTHESIS PROTEIN TSAB"/>
    <property type="match status" value="1"/>
</dbReference>
<keyword evidence="3" id="KW-1185">Reference proteome</keyword>
<evidence type="ECO:0000259" key="1">
    <source>
        <dbReference type="Pfam" id="PF00814"/>
    </source>
</evidence>
<dbReference type="GO" id="GO:0002949">
    <property type="term" value="P:tRNA threonylcarbamoyladenosine modification"/>
    <property type="evidence" value="ECO:0007669"/>
    <property type="project" value="InterPro"/>
</dbReference>
<dbReference type="PANTHER" id="PTHR11735">
    <property type="entry name" value="TRNA N6-ADENOSINE THREONYLCARBAMOYLTRANSFERASE"/>
    <property type="match status" value="1"/>
</dbReference>
<dbReference type="InterPro" id="IPR000905">
    <property type="entry name" value="Gcp-like_dom"/>
</dbReference>
<dbReference type="NCBIfam" id="TIGR03725">
    <property type="entry name" value="T6A_YeaZ"/>
    <property type="match status" value="1"/>
</dbReference>
<dbReference type="OrthoDB" id="9784166at2"/>
<keyword evidence="2" id="KW-0808">Transferase</keyword>
<dbReference type="SUPFAM" id="SSF53067">
    <property type="entry name" value="Actin-like ATPase domain"/>
    <property type="match status" value="2"/>
</dbReference>
<dbReference type="Proteomes" id="UP000275076">
    <property type="component" value="Unassembled WGS sequence"/>
</dbReference>
<dbReference type="RefSeq" id="WP_125562815.1">
    <property type="nucleotide sequence ID" value="NZ_RBVX01000078.1"/>
</dbReference>
<proteinExistence type="predicted"/>
<dbReference type="AlphaFoldDB" id="A0A3R9NZ32"/>
<dbReference type="CDD" id="cd24032">
    <property type="entry name" value="ASKHA_NBD_TsaB"/>
    <property type="match status" value="1"/>
</dbReference>
<accession>A0A3R9NZ32</accession>
<evidence type="ECO:0000313" key="3">
    <source>
        <dbReference type="Proteomes" id="UP000275076"/>
    </source>
</evidence>
<dbReference type="GO" id="GO:0016740">
    <property type="term" value="F:transferase activity"/>
    <property type="evidence" value="ECO:0007669"/>
    <property type="project" value="UniProtKB-KW"/>
</dbReference>
<dbReference type="InterPro" id="IPR022496">
    <property type="entry name" value="T6A_TsaB"/>
</dbReference>
<name>A0A3R9NZ32_9BACI</name>
<dbReference type="Pfam" id="PF00814">
    <property type="entry name" value="TsaD"/>
    <property type="match status" value="1"/>
</dbReference>
<dbReference type="EMBL" id="RBVX01000078">
    <property type="protein sequence ID" value="RSL29289.1"/>
    <property type="molecule type" value="Genomic_DNA"/>
</dbReference>